<organism evidence="7 8">
    <name type="scientific">Micromonospora rubida</name>
    <dbReference type="NCBI Taxonomy" id="2697657"/>
    <lineage>
        <taxon>Bacteria</taxon>
        <taxon>Bacillati</taxon>
        <taxon>Actinomycetota</taxon>
        <taxon>Actinomycetes</taxon>
        <taxon>Micromonosporales</taxon>
        <taxon>Micromonosporaceae</taxon>
        <taxon>Micromonospora</taxon>
    </lineage>
</organism>
<name>A0ABW7SRG1_9ACTN</name>
<reference evidence="7 8" key="1">
    <citation type="submission" date="2024-10" db="EMBL/GenBank/DDBJ databases">
        <title>The Natural Products Discovery Center: Release of the First 8490 Sequenced Strains for Exploring Actinobacteria Biosynthetic Diversity.</title>
        <authorList>
            <person name="Kalkreuter E."/>
            <person name="Kautsar S.A."/>
            <person name="Yang D."/>
            <person name="Bader C.D."/>
            <person name="Teijaro C.N."/>
            <person name="Fluegel L."/>
            <person name="Davis C.M."/>
            <person name="Simpson J.R."/>
            <person name="Lauterbach L."/>
            <person name="Steele A.D."/>
            <person name="Gui C."/>
            <person name="Meng S."/>
            <person name="Li G."/>
            <person name="Viehrig K."/>
            <person name="Ye F."/>
            <person name="Su P."/>
            <person name="Kiefer A.F."/>
            <person name="Nichols A."/>
            <person name="Cepeda A.J."/>
            <person name="Yan W."/>
            <person name="Fan B."/>
            <person name="Jiang Y."/>
            <person name="Adhikari A."/>
            <person name="Zheng C.-J."/>
            <person name="Schuster L."/>
            <person name="Cowan T.M."/>
            <person name="Smanski M.J."/>
            <person name="Chevrette M.G."/>
            <person name="De Carvalho L.P.S."/>
            <person name="Shen B."/>
        </authorList>
    </citation>
    <scope>NUCLEOTIDE SEQUENCE [LARGE SCALE GENOMIC DNA]</scope>
    <source>
        <strain evidence="7 8">NPDC021253</strain>
    </source>
</reference>
<dbReference type="Proteomes" id="UP001611075">
    <property type="component" value="Unassembled WGS sequence"/>
</dbReference>
<dbReference type="CDD" id="cd00571">
    <property type="entry name" value="UreE"/>
    <property type="match status" value="1"/>
</dbReference>
<dbReference type="InterPro" id="IPR036118">
    <property type="entry name" value="UreE_N_sf"/>
</dbReference>
<keyword evidence="4 5" id="KW-0143">Chaperone</keyword>
<dbReference type="SUPFAM" id="SSF69287">
    <property type="entry name" value="Urease metallochaperone UreE, N-terminal domain"/>
    <property type="match status" value="1"/>
</dbReference>
<evidence type="ECO:0000313" key="8">
    <source>
        <dbReference type="Proteomes" id="UP001611075"/>
    </source>
</evidence>
<dbReference type="EMBL" id="JBIRPU010000026">
    <property type="protein sequence ID" value="MFI0796295.1"/>
    <property type="molecule type" value="Genomic_DNA"/>
</dbReference>
<dbReference type="InterPro" id="IPR007864">
    <property type="entry name" value="UreE_C_dom"/>
</dbReference>
<dbReference type="InterPro" id="IPR012406">
    <property type="entry name" value="UreE"/>
</dbReference>
<evidence type="ECO:0000256" key="1">
    <source>
        <dbReference type="ARBA" id="ARBA00004496"/>
    </source>
</evidence>
<keyword evidence="2 5" id="KW-0963">Cytoplasm</keyword>
<comment type="subcellular location">
    <subcellularLocation>
        <location evidence="1 5">Cytoplasm</location>
    </subcellularLocation>
</comment>
<proteinExistence type="inferred from homology"/>
<keyword evidence="3 5" id="KW-0533">Nickel</keyword>
<dbReference type="Pfam" id="PF02814">
    <property type="entry name" value="UreE_N"/>
    <property type="match status" value="1"/>
</dbReference>
<dbReference type="RefSeq" id="WP_396684294.1">
    <property type="nucleotide sequence ID" value="NZ_JBIRPU010000026.1"/>
</dbReference>
<evidence type="ECO:0000256" key="2">
    <source>
        <dbReference type="ARBA" id="ARBA00022490"/>
    </source>
</evidence>
<comment type="similarity">
    <text evidence="5">Belongs to the UreE family.</text>
</comment>
<sequence>MLIETVLGNVSEPSWIARLSQARIDDLVLDQWDAQKSRLRKMTTSGAELAVSLNRGVRLRDGDILAWDDLTATAVVARVRLGDVMVVHLDGLHGESPDLLIRSAVELGHAIGNQHWPAVVKGAKMYVPLTVDRKVMDSVMRTHAFTGITHEFVPGTEVIAYLAPHESRRLFGGADSTPHTHLPANLN</sequence>
<comment type="function">
    <text evidence="5">Involved in urease metallocenter assembly. Binds nickel. Probably functions as a nickel donor during metallocenter assembly.</text>
</comment>
<comment type="caution">
    <text evidence="7">The sequence shown here is derived from an EMBL/GenBank/DDBJ whole genome shotgun (WGS) entry which is preliminary data.</text>
</comment>
<gene>
    <name evidence="5 7" type="primary">ureE</name>
    <name evidence="7" type="ORF">ACH4OY_26955</name>
</gene>
<accession>A0ABW7SRG1</accession>
<protein>
    <recommendedName>
        <fullName evidence="5">Urease accessory protein UreE</fullName>
    </recommendedName>
</protein>
<keyword evidence="8" id="KW-1185">Reference proteome</keyword>
<dbReference type="Gene3D" id="2.60.260.20">
    <property type="entry name" value="Urease metallochaperone UreE, N-terminal domain"/>
    <property type="match status" value="1"/>
</dbReference>
<evidence type="ECO:0000256" key="3">
    <source>
        <dbReference type="ARBA" id="ARBA00022596"/>
    </source>
</evidence>
<evidence type="ECO:0000256" key="5">
    <source>
        <dbReference type="HAMAP-Rule" id="MF_00822"/>
    </source>
</evidence>
<dbReference type="HAMAP" id="MF_00822">
    <property type="entry name" value="UreE"/>
    <property type="match status" value="1"/>
</dbReference>
<dbReference type="SMART" id="SM00988">
    <property type="entry name" value="UreE_N"/>
    <property type="match status" value="1"/>
</dbReference>
<evidence type="ECO:0000256" key="4">
    <source>
        <dbReference type="ARBA" id="ARBA00023186"/>
    </source>
</evidence>
<evidence type="ECO:0000259" key="6">
    <source>
        <dbReference type="SMART" id="SM00988"/>
    </source>
</evidence>
<dbReference type="Pfam" id="PF05194">
    <property type="entry name" value="UreE_C"/>
    <property type="match status" value="1"/>
</dbReference>
<feature type="domain" description="UreE urease accessory N-terminal" evidence="6">
    <location>
        <begin position="9"/>
        <end position="73"/>
    </location>
</feature>
<evidence type="ECO:0000313" key="7">
    <source>
        <dbReference type="EMBL" id="MFI0796295.1"/>
    </source>
</evidence>
<dbReference type="PIRSF" id="PIRSF036402">
    <property type="entry name" value="Ureas_acces_UreE"/>
    <property type="match status" value="1"/>
</dbReference>
<dbReference type="InterPro" id="IPR004029">
    <property type="entry name" value="UreE_N"/>
</dbReference>